<name>A0ABW5RIV1_9MICO</name>
<keyword evidence="1" id="KW-1133">Transmembrane helix</keyword>
<dbReference type="Proteomes" id="UP001597453">
    <property type="component" value="Unassembled WGS sequence"/>
</dbReference>
<sequence>MMLIQSADVTPATRRDAAERGTRTLFQGLAVDILAAIGATVLLVMGSMDDSALLTALGWQTIGVSLLKSVLTAVASWLARLSAPPLSQRGKHAR</sequence>
<comment type="caution">
    <text evidence="2">The sequence shown here is derived from an EMBL/GenBank/DDBJ whole genome shotgun (WGS) entry which is preliminary data.</text>
</comment>
<organism evidence="2 3">
    <name type="scientific">Gulosibacter bifidus</name>
    <dbReference type="NCBI Taxonomy" id="272239"/>
    <lineage>
        <taxon>Bacteria</taxon>
        <taxon>Bacillati</taxon>
        <taxon>Actinomycetota</taxon>
        <taxon>Actinomycetes</taxon>
        <taxon>Micrococcales</taxon>
        <taxon>Microbacteriaceae</taxon>
        <taxon>Gulosibacter</taxon>
    </lineage>
</organism>
<evidence type="ECO:0000313" key="2">
    <source>
        <dbReference type="EMBL" id="MFD2674983.1"/>
    </source>
</evidence>
<protein>
    <submittedName>
        <fullName evidence="2">Uncharacterized protein</fullName>
    </submittedName>
</protein>
<keyword evidence="3" id="KW-1185">Reference proteome</keyword>
<dbReference type="RefSeq" id="WP_066057094.1">
    <property type="nucleotide sequence ID" value="NZ_JBHUNF010000004.1"/>
</dbReference>
<dbReference type="EMBL" id="JBHUNF010000004">
    <property type="protein sequence ID" value="MFD2674983.1"/>
    <property type="molecule type" value="Genomic_DNA"/>
</dbReference>
<keyword evidence="1" id="KW-0472">Membrane</keyword>
<reference evidence="3" key="1">
    <citation type="journal article" date="2019" name="Int. J. Syst. Evol. Microbiol.">
        <title>The Global Catalogue of Microorganisms (GCM) 10K type strain sequencing project: providing services to taxonomists for standard genome sequencing and annotation.</title>
        <authorList>
            <consortium name="The Broad Institute Genomics Platform"/>
            <consortium name="The Broad Institute Genome Sequencing Center for Infectious Disease"/>
            <person name="Wu L."/>
            <person name="Ma J."/>
        </authorList>
    </citation>
    <scope>NUCLEOTIDE SEQUENCE [LARGE SCALE GENOMIC DNA]</scope>
    <source>
        <strain evidence="3">TISTR 1511</strain>
    </source>
</reference>
<feature type="transmembrane region" description="Helical" evidence="1">
    <location>
        <begin position="24"/>
        <end position="45"/>
    </location>
</feature>
<proteinExistence type="predicted"/>
<feature type="transmembrane region" description="Helical" evidence="1">
    <location>
        <begin position="57"/>
        <end position="79"/>
    </location>
</feature>
<gene>
    <name evidence="2" type="ORF">ACFSUQ_06700</name>
</gene>
<evidence type="ECO:0000256" key="1">
    <source>
        <dbReference type="SAM" id="Phobius"/>
    </source>
</evidence>
<evidence type="ECO:0000313" key="3">
    <source>
        <dbReference type="Proteomes" id="UP001597453"/>
    </source>
</evidence>
<keyword evidence="1" id="KW-0812">Transmembrane</keyword>
<accession>A0ABW5RIV1</accession>